<evidence type="ECO:0000256" key="1">
    <source>
        <dbReference type="ARBA" id="ARBA00000677"/>
    </source>
</evidence>
<dbReference type="AlphaFoldDB" id="A0A938B469"/>
<evidence type="ECO:0000256" key="4">
    <source>
        <dbReference type="ARBA" id="ARBA00019232"/>
    </source>
</evidence>
<evidence type="ECO:0000313" key="10">
    <source>
        <dbReference type="Proteomes" id="UP000712673"/>
    </source>
</evidence>
<gene>
    <name evidence="9" type="primary">lepB</name>
    <name evidence="9" type="ORF">FJZ47_11735</name>
</gene>
<dbReference type="CDD" id="cd06530">
    <property type="entry name" value="S26_SPase_I"/>
    <property type="match status" value="1"/>
</dbReference>
<dbReference type="PROSITE" id="PS00760">
    <property type="entry name" value="SPASE_I_2"/>
    <property type="match status" value="1"/>
</dbReference>
<comment type="similarity">
    <text evidence="2 7">Belongs to the peptidase S26 family.</text>
</comment>
<dbReference type="Pfam" id="PF10502">
    <property type="entry name" value="Peptidase_S26"/>
    <property type="match status" value="2"/>
</dbReference>
<dbReference type="InterPro" id="IPR019757">
    <property type="entry name" value="Pept_S26A_signal_pept_1_Lys-AS"/>
</dbReference>
<feature type="active site" evidence="6">
    <location>
        <position position="41"/>
    </location>
</feature>
<evidence type="ECO:0000256" key="3">
    <source>
        <dbReference type="ARBA" id="ARBA00013208"/>
    </source>
</evidence>
<feature type="domain" description="Peptidase S26" evidence="8">
    <location>
        <begin position="11"/>
        <end position="120"/>
    </location>
</feature>
<dbReference type="PANTHER" id="PTHR43390">
    <property type="entry name" value="SIGNAL PEPTIDASE I"/>
    <property type="match status" value="1"/>
</dbReference>
<comment type="catalytic activity">
    <reaction evidence="1 7">
        <text>Cleavage of hydrophobic, N-terminal signal or leader sequences from secreted and periplasmic proteins.</text>
        <dbReference type="EC" id="3.4.21.89"/>
    </reaction>
</comment>
<dbReference type="InterPro" id="IPR036286">
    <property type="entry name" value="LexA/Signal_pep-like_sf"/>
</dbReference>
<dbReference type="Proteomes" id="UP000712673">
    <property type="component" value="Unassembled WGS sequence"/>
</dbReference>
<evidence type="ECO:0000256" key="5">
    <source>
        <dbReference type="ARBA" id="ARBA00022801"/>
    </source>
</evidence>
<dbReference type="GO" id="GO:0016020">
    <property type="term" value="C:membrane"/>
    <property type="evidence" value="ECO:0007669"/>
    <property type="project" value="UniProtKB-SubCell"/>
</dbReference>
<dbReference type="Gene3D" id="2.10.109.10">
    <property type="entry name" value="Umud Fragment, subunit A"/>
    <property type="match status" value="1"/>
</dbReference>
<feature type="active site" evidence="6">
    <location>
        <position position="84"/>
    </location>
</feature>
<dbReference type="PRINTS" id="PR00727">
    <property type="entry name" value="LEADERPTASE"/>
</dbReference>
<sequence>MRQRKAKSVVREYVEAFVFAIVLALVMRQFVVQAFKIPSESMKTTLLVGDHILVNKFLYYFTPPQRQDIVVFQYPWEDDRDFIKRVIGMPGDRVQLRDRHVLVNDQPLQEQYAHYTMHTRQDTFGPVVVPKKGDQIEIRSDKRLYLNGAAVPIPVNPYHPSGLFQPRNDGPSMSGFEVFYGPLFPPGTTLQQPLSAHTVEHDYYFVLGDNRDNSQDSRYWGFVRSTRLKGRAFFIYWSWDSHGSFVQHIRLDRLGKLLYLPVL</sequence>
<dbReference type="NCBIfam" id="TIGR02227">
    <property type="entry name" value="sigpep_I_bact"/>
    <property type="match status" value="2"/>
</dbReference>
<dbReference type="GO" id="GO:0009003">
    <property type="term" value="F:signal peptidase activity"/>
    <property type="evidence" value="ECO:0007669"/>
    <property type="project" value="UniProtKB-EC"/>
</dbReference>
<dbReference type="InterPro" id="IPR019533">
    <property type="entry name" value="Peptidase_S26"/>
</dbReference>
<dbReference type="InterPro" id="IPR000223">
    <property type="entry name" value="Pept_S26A_signal_pept_1"/>
</dbReference>
<dbReference type="InterPro" id="IPR019758">
    <property type="entry name" value="Pept_S26A_signal_pept_1_CS"/>
</dbReference>
<dbReference type="EMBL" id="VGLS01000331">
    <property type="protein sequence ID" value="MBM3224458.1"/>
    <property type="molecule type" value="Genomic_DNA"/>
</dbReference>
<dbReference type="GO" id="GO:0006465">
    <property type="term" value="P:signal peptide processing"/>
    <property type="evidence" value="ECO:0007669"/>
    <property type="project" value="InterPro"/>
</dbReference>
<accession>A0A938B469</accession>
<dbReference type="PANTHER" id="PTHR43390:SF1">
    <property type="entry name" value="CHLOROPLAST PROCESSING PEPTIDASE"/>
    <property type="match status" value="1"/>
</dbReference>
<protein>
    <recommendedName>
        <fullName evidence="4 7">Signal peptidase I</fullName>
        <ecNumber evidence="3 7">3.4.21.89</ecNumber>
    </recommendedName>
</protein>
<evidence type="ECO:0000256" key="2">
    <source>
        <dbReference type="ARBA" id="ARBA00009370"/>
    </source>
</evidence>
<evidence type="ECO:0000256" key="7">
    <source>
        <dbReference type="RuleBase" id="RU362042"/>
    </source>
</evidence>
<dbReference type="EC" id="3.4.21.89" evidence="3 7"/>
<evidence type="ECO:0000313" key="9">
    <source>
        <dbReference type="EMBL" id="MBM3224458.1"/>
    </source>
</evidence>
<keyword evidence="5 7" id="KW-0378">Hydrolase</keyword>
<name>A0A938B469_UNCTE</name>
<reference evidence="9" key="1">
    <citation type="submission" date="2019-03" db="EMBL/GenBank/DDBJ databases">
        <title>Lake Tanganyika Metagenome-Assembled Genomes (MAGs).</title>
        <authorList>
            <person name="Tran P."/>
        </authorList>
    </citation>
    <scope>NUCLEOTIDE SEQUENCE</scope>
    <source>
        <strain evidence="9">K_DeepCast_65m_m2_066</strain>
    </source>
</reference>
<comment type="caution">
    <text evidence="9">The sequence shown here is derived from an EMBL/GenBank/DDBJ whole genome shotgun (WGS) entry which is preliminary data.</text>
</comment>
<dbReference type="GO" id="GO:0004252">
    <property type="term" value="F:serine-type endopeptidase activity"/>
    <property type="evidence" value="ECO:0007669"/>
    <property type="project" value="InterPro"/>
</dbReference>
<comment type="subcellular location">
    <subcellularLocation>
        <location evidence="7">Membrane</location>
        <topology evidence="7">Single-pass type II membrane protein</topology>
    </subcellularLocation>
</comment>
<dbReference type="SUPFAM" id="SSF51306">
    <property type="entry name" value="LexA/Signal peptidase"/>
    <property type="match status" value="2"/>
</dbReference>
<keyword evidence="7" id="KW-0645">Protease</keyword>
<proteinExistence type="inferred from homology"/>
<dbReference type="PROSITE" id="PS00761">
    <property type="entry name" value="SPASE_I_3"/>
    <property type="match status" value="1"/>
</dbReference>
<evidence type="ECO:0000259" key="8">
    <source>
        <dbReference type="Pfam" id="PF10502"/>
    </source>
</evidence>
<organism evidence="9 10">
    <name type="scientific">Tectimicrobiota bacterium</name>
    <dbReference type="NCBI Taxonomy" id="2528274"/>
    <lineage>
        <taxon>Bacteria</taxon>
        <taxon>Pseudomonadati</taxon>
        <taxon>Nitrospinota/Tectimicrobiota group</taxon>
        <taxon>Candidatus Tectimicrobiota</taxon>
    </lineage>
</organism>
<feature type="domain" description="Peptidase S26" evidence="8">
    <location>
        <begin position="132"/>
        <end position="237"/>
    </location>
</feature>
<evidence type="ECO:0000256" key="6">
    <source>
        <dbReference type="PIRSR" id="PIRSR600223-1"/>
    </source>
</evidence>